<evidence type="ECO:0000313" key="3">
    <source>
        <dbReference type="Proteomes" id="UP000054564"/>
    </source>
</evidence>
<dbReference type="OrthoDB" id="10417269at2759"/>
<dbReference type="AlphaFoldDB" id="A0A0L0VP40"/>
<name>A0A0L0VP40_9BASI</name>
<protein>
    <submittedName>
        <fullName evidence="2">Uncharacterized protein</fullName>
    </submittedName>
</protein>
<evidence type="ECO:0000256" key="1">
    <source>
        <dbReference type="SAM" id="MobiDB-lite"/>
    </source>
</evidence>
<organism evidence="2 3">
    <name type="scientific">Puccinia striiformis f. sp. tritici PST-78</name>
    <dbReference type="NCBI Taxonomy" id="1165861"/>
    <lineage>
        <taxon>Eukaryota</taxon>
        <taxon>Fungi</taxon>
        <taxon>Dikarya</taxon>
        <taxon>Basidiomycota</taxon>
        <taxon>Pucciniomycotina</taxon>
        <taxon>Pucciniomycetes</taxon>
        <taxon>Pucciniales</taxon>
        <taxon>Pucciniaceae</taxon>
        <taxon>Puccinia</taxon>
    </lineage>
</organism>
<comment type="caution">
    <text evidence="2">The sequence shown here is derived from an EMBL/GenBank/DDBJ whole genome shotgun (WGS) entry which is preliminary data.</text>
</comment>
<reference evidence="3" key="1">
    <citation type="submission" date="2014-03" db="EMBL/GenBank/DDBJ databases">
        <title>The Genome Sequence of Puccinia striiformis f. sp. tritici PST-78.</title>
        <authorList>
            <consortium name="The Broad Institute Genome Sequencing Platform"/>
            <person name="Cuomo C."/>
            <person name="Hulbert S."/>
            <person name="Chen X."/>
            <person name="Walker B."/>
            <person name="Young S.K."/>
            <person name="Zeng Q."/>
            <person name="Gargeya S."/>
            <person name="Fitzgerald M."/>
            <person name="Haas B."/>
            <person name="Abouelleil A."/>
            <person name="Alvarado L."/>
            <person name="Arachchi H.M."/>
            <person name="Berlin A.M."/>
            <person name="Chapman S.B."/>
            <person name="Goldberg J."/>
            <person name="Griggs A."/>
            <person name="Gujja S."/>
            <person name="Hansen M."/>
            <person name="Howarth C."/>
            <person name="Imamovic A."/>
            <person name="Larimer J."/>
            <person name="McCowan C."/>
            <person name="Montmayeur A."/>
            <person name="Murphy C."/>
            <person name="Neiman D."/>
            <person name="Pearson M."/>
            <person name="Priest M."/>
            <person name="Roberts A."/>
            <person name="Saif S."/>
            <person name="Shea T."/>
            <person name="Sisk P."/>
            <person name="Sykes S."/>
            <person name="Wortman J."/>
            <person name="Nusbaum C."/>
            <person name="Birren B."/>
        </authorList>
    </citation>
    <scope>NUCLEOTIDE SEQUENCE [LARGE SCALE GENOMIC DNA]</scope>
    <source>
        <strain evidence="3">race PST-78</strain>
    </source>
</reference>
<feature type="region of interest" description="Disordered" evidence="1">
    <location>
        <begin position="1"/>
        <end position="100"/>
    </location>
</feature>
<keyword evidence="3" id="KW-1185">Reference proteome</keyword>
<dbReference type="Proteomes" id="UP000054564">
    <property type="component" value="Unassembled WGS sequence"/>
</dbReference>
<evidence type="ECO:0000313" key="2">
    <source>
        <dbReference type="EMBL" id="KNF01048.1"/>
    </source>
</evidence>
<proteinExistence type="predicted"/>
<feature type="compositionally biased region" description="Acidic residues" evidence="1">
    <location>
        <begin position="64"/>
        <end position="82"/>
    </location>
</feature>
<sequence length="452" mass="49990">MPSNWDKVYPVSPSSSDVESSASGSSSPPNKSPSKGSLQTQLTFQPEPGAHPIKKTRMRNSTENLDDPDAEGETDDGSEFEDFFPAPEVSGHPSVTRTSTDKSIFTAHPTQTRAPASLAEIHFKKLPINQQIANQERQPAQQKEKCCFHQNQAILPVHNESGCLMVKKGGKELYLEYSIHSFSSAWNGYRKEFNTQPAKGEHLNRYNILGVSNPMALLTHELVNMPLIEASRKKQLKVPSLTSYLQKLDNSGVHAAHYMFQAAYHNLMVAESGSEAFNTSGIFLLVGHFCGAMAGLAYLCSYSDPGGNKNLHERAQSQIIAKQLCMLAGLLVFGPNASFTSTPSDASHGNALRLVKLGANLLRAKINKTLDNQSSPGIINNHLLQGPFDKLRKYFLDFLCRMGFTRLNQTTNLPTVDWKEVHQQFHTNFSAKQISQIFCQDIEIALSFFSSQ</sequence>
<dbReference type="EMBL" id="AJIL01000032">
    <property type="protein sequence ID" value="KNF01048.1"/>
    <property type="molecule type" value="Genomic_DNA"/>
</dbReference>
<accession>A0A0L0VP40</accession>
<feature type="compositionally biased region" description="Low complexity" evidence="1">
    <location>
        <begin position="10"/>
        <end position="37"/>
    </location>
</feature>
<gene>
    <name evidence="2" type="ORF">PSTG_05679</name>
</gene>